<dbReference type="AlphaFoldDB" id="A0AAV9XQC8"/>
<reference evidence="3 4" key="1">
    <citation type="submission" date="2019-10" db="EMBL/GenBank/DDBJ databases">
        <authorList>
            <person name="Palmer J.M."/>
        </authorList>
    </citation>
    <scope>NUCLEOTIDE SEQUENCE [LARGE SCALE GENOMIC DNA]</scope>
    <source>
        <strain evidence="3 4">TWF694</strain>
    </source>
</reference>
<gene>
    <name evidence="3" type="ORF">TWF694_000734</name>
</gene>
<evidence type="ECO:0000256" key="2">
    <source>
        <dbReference type="SAM" id="SignalP"/>
    </source>
</evidence>
<comment type="caution">
    <text evidence="3">The sequence shown here is derived from an EMBL/GenBank/DDBJ whole genome shotgun (WGS) entry which is preliminary data.</text>
</comment>
<protein>
    <recommendedName>
        <fullName evidence="5">Secreted protein</fullName>
    </recommendedName>
</protein>
<evidence type="ECO:0008006" key="5">
    <source>
        <dbReference type="Google" id="ProtNLM"/>
    </source>
</evidence>
<feature type="region of interest" description="Disordered" evidence="1">
    <location>
        <begin position="88"/>
        <end position="107"/>
    </location>
</feature>
<keyword evidence="2" id="KW-0732">Signal</keyword>
<proteinExistence type="predicted"/>
<feature type="compositionally biased region" description="Basic and acidic residues" evidence="1">
    <location>
        <begin position="292"/>
        <end position="313"/>
    </location>
</feature>
<evidence type="ECO:0000256" key="1">
    <source>
        <dbReference type="SAM" id="MobiDB-lite"/>
    </source>
</evidence>
<sequence>MFLLRTALLLLLFTQEISSKALTPKLSNTKDVITSPTRTFVVAKAAESNQKKQLRKRIDPDIFYEVFIECPSFDQILQMDDDPTHYPVFEGGPRRRPTFRHRPPDRSIRNNWGRRSVRCRNCLCDRETGAMIPNPVRRHYAIVDGSCTNQGVANRCMAWYGCHCVWNLLQPPQATDISVVDYQDALNKIPKVIKDTNPNWRWNSIGPDGPSLMKWQSSAAGGQAQSDLIYSDHRRLAPGTKEPYYVEGPSGAETWDWSSSPLLRAGFAYGSWLGQKAGQRYNLGRVKSNSKRSTEVDDTKDATNPRENSKSSK</sequence>
<dbReference type="EMBL" id="JAVHJO010000001">
    <property type="protein sequence ID" value="KAK6544020.1"/>
    <property type="molecule type" value="Genomic_DNA"/>
</dbReference>
<dbReference type="Proteomes" id="UP001365542">
    <property type="component" value="Unassembled WGS sequence"/>
</dbReference>
<feature type="signal peptide" evidence="2">
    <location>
        <begin position="1"/>
        <end position="19"/>
    </location>
</feature>
<feature type="chain" id="PRO_5043799288" description="Secreted protein" evidence="2">
    <location>
        <begin position="20"/>
        <end position="313"/>
    </location>
</feature>
<name>A0AAV9XQC8_9PEZI</name>
<organism evidence="3 4">
    <name type="scientific">Orbilia ellipsospora</name>
    <dbReference type="NCBI Taxonomy" id="2528407"/>
    <lineage>
        <taxon>Eukaryota</taxon>
        <taxon>Fungi</taxon>
        <taxon>Dikarya</taxon>
        <taxon>Ascomycota</taxon>
        <taxon>Pezizomycotina</taxon>
        <taxon>Orbiliomycetes</taxon>
        <taxon>Orbiliales</taxon>
        <taxon>Orbiliaceae</taxon>
        <taxon>Orbilia</taxon>
    </lineage>
</organism>
<feature type="region of interest" description="Disordered" evidence="1">
    <location>
        <begin position="283"/>
        <end position="313"/>
    </location>
</feature>
<evidence type="ECO:0000313" key="3">
    <source>
        <dbReference type="EMBL" id="KAK6544020.1"/>
    </source>
</evidence>
<evidence type="ECO:0000313" key="4">
    <source>
        <dbReference type="Proteomes" id="UP001365542"/>
    </source>
</evidence>
<accession>A0AAV9XQC8</accession>
<keyword evidence="4" id="KW-1185">Reference proteome</keyword>